<dbReference type="InterPro" id="IPR001466">
    <property type="entry name" value="Beta-lactam-related"/>
</dbReference>
<accession>A0A1I5ACQ4</accession>
<dbReference type="InterPro" id="IPR050789">
    <property type="entry name" value="Diverse_Enzym_Activities"/>
</dbReference>
<dbReference type="AlphaFoldDB" id="A0A1I5ACQ4"/>
<dbReference type="Proteomes" id="UP000198867">
    <property type="component" value="Unassembled WGS sequence"/>
</dbReference>
<keyword evidence="3" id="KW-1185">Reference proteome</keyword>
<dbReference type="InterPro" id="IPR012338">
    <property type="entry name" value="Beta-lactam/transpept-like"/>
</dbReference>
<gene>
    <name evidence="2" type="ORF">SAMN05216219_1352</name>
</gene>
<organism evidence="2 3">
    <name type="scientific">Mycetocola miduiensis</name>
    <dbReference type="NCBI Taxonomy" id="995034"/>
    <lineage>
        <taxon>Bacteria</taxon>
        <taxon>Bacillati</taxon>
        <taxon>Actinomycetota</taxon>
        <taxon>Actinomycetes</taxon>
        <taxon>Micrococcales</taxon>
        <taxon>Microbacteriaceae</taxon>
        <taxon>Mycetocola</taxon>
    </lineage>
</organism>
<dbReference type="STRING" id="995034.SAMN05216219_1352"/>
<dbReference type="PANTHER" id="PTHR43283">
    <property type="entry name" value="BETA-LACTAMASE-RELATED"/>
    <property type="match status" value="1"/>
</dbReference>
<evidence type="ECO:0000313" key="3">
    <source>
        <dbReference type="Proteomes" id="UP000198867"/>
    </source>
</evidence>
<dbReference type="Gene3D" id="3.40.710.10">
    <property type="entry name" value="DD-peptidase/beta-lactamase superfamily"/>
    <property type="match status" value="1"/>
</dbReference>
<proteinExistence type="predicted"/>
<feature type="domain" description="Beta-lactamase-related" evidence="1">
    <location>
        <begin position="23"/>
        <end position="189"/>
    </location>
</feature>
<dbReference type="Pfam" id="PF00144">
    <property type="entry name" value="Beta-lactamase"/>
    <property type="match status" value="1"/>
</dbReference>
<evidence type="ECO:0000313" key="2">
    <source>
        <dbReference type="EMBL" id="SFN60244.1"/>
    </source>
</evidence>
<reference evidence="3" key="1">
    <citation type="submission" date="2016-10" db="EMBL/GenBank/DDBJ databases">
        <authorList>
            <person name="Varghese N."/>
            <person name="Submissions S."/>
        </authorList>
    </citation>
    <scope>NUCLEOTIDE SEQUENCE [LARGE SCALE GENOMIC DNA]</scope>
    <source>
        <strain evidence="3">CGMCC 1.11101</strain>
    </source>
</reference>
<name>A0A1I5ACQ4_9MICO</name>
<dbReference type="PANTHER" id="PTHR43283:SF7">
    <property type="entry name" value="BETA-LACTAMASE-RELATED DOMAIN-CONTAINING PROTEIN"/>
    <property type="match status" value="1"/>
</dbReference>
<dbReference type="EMBL" id="FOVM01000003">
    <property type="protein sequence ID" value="SFN60244.1"/>
    <property type="molecule type" value="Genomic_DNA"/>
</dbReference>
<evidence type="ECO:0000259" key="1">
    <source>
        <dbReference type="Pfam" id="PF00144"/>
    </source>
</evidence>
<protein>
    <submittedName>
        <fullName evidence="2">Beta-lactamase</fullName>
    </submittedName>
</protein>
<sequence length="236" mass="26016">MDARGITAFIDAVESAPNIEPHSLMLLRDGDVIAEGWWAPCTAERTHLLYSLSKSFTSSAVGLAVSEGLLSLDDTVLSHFPELDADITDPRSRRMRVRHLLAMASGHREETLQRALEKDGENLVRGFLTLPPDEEPGSVFAYNQPCTYTLAALVRRLSGMSLIDYLRPRLLDPLGIGDVGWIRDSEGCELGFSGLHAQTEAIAALGQLYLQRGVTAETAHTASSAWFCRSTVWFWQ</sequence>
<dbReference type="SUPFAM" id="SSF56601">
    <property type="entry name" value="beta-lactamase/transpeptidase-like"/>
    <property type="match status" value="1"/>
</dbReference>